<dbReference type="SMART" id="SM01246">
    <property type="entry name" value="Josephin"/>
    <property type="match status" value="1"/>
</dbReference>
<keyword evidence="4" id="KW-0645">Protease</keyword>
<dbReference type="Gene3D" id="1.10.287.10">
    <property type="entry name" value="S15/NS1, RNA-binding"/>
    <property type="match status" value="1"/>
</dbReference>
<dbReference type="Pfam" id="PF02809">
    <property type="entry name" value="UIM"/>
    <property type="match status" value="3"/>
</dbReference>
<evidence type="ECO:0000256" key="2">
    <source>
        <dbReference type="ARBA" id="ARBA00004123"/>
    </source>
</evidence>
<evidence type="ECO:0000256" key="5">
    <source>
        <dbReference type="ARBA" id="ARBA00022786"/>
    </source>
</evidence>
<keyword evidence="9" id="KW-0804">Transcription</keyword>
<sequence>MESIFHEKQEGSLCAQHCLNALLQNQYFSAVDLAQIGTRLDERERDRMAEGGVATNEYQRFIEQPSNNYDDSGFFSVQVISEALSVWSLDMVLYNSQNPVAVQAREDPTQMTAFICNYHQHWFCVRKLGEQWFNLNSLLSGPELISSTYLALFLTQLQQEGYSIFIITGSLPSCEADQLLRLMPAVQTVKPRLLTEKEGGIDGAEGAEDDEDDALKEALRVSKEMIEHDDSALQQALQMSLEGYHMVPTFSNISSPQTNSANKAKPSGSADSEPASCSRDVQPSPEELRQKRLAFLERQQAGGVEPVRGSSEGESTDKSENSSAGTEQSGEELSEEELLQRAIAMSMEQS</sequence>
<accession>A0ABM0JT89</accession>
<evidence type="ECO:0000256" key="10">
    <source>
        <dbReference type="ARBA" id="ARBA00023242"/>
    </source>
</evidence>
<comment type="subcellular location">
    <subcellularLocation>
        <location evidence="2">Nucleus</location>
    </subcellularLocation>
</comment>
<dbReference type="GeneID" id="101856351"/>
<evidence type="ECO:0000313" key="15">
    <source>
        <dbReference type="RefSeq" id="XP_005100952.1"/>
    </source>
</evidence>
<name>A0ABM0JT89_APLCA</name>
<evidence type="ECO:0000256" key="11">
    <source>
        <dbReference type="PROSITE-ProRule" id="PRU00331"/>
    </source>
</evidence>
<evidence type="ECO:0000256" key="9">
    <source>
        <dbReference type="ARBA" id="ARBA00023163"/>
    </source>
</evidence>
<dbReference type="RefSeq" id="XP_005100952.1">
    <property type="nucleotide sequence ID" value="XM_005100895.3"/>
</dbReference>
<protein>
    <recommendedName>
        <fullName evidence="3">ubiquitinyl hydrolase 1</fullName>
        <ecNumber evidence="3">3.4.19.12</ecNumber>
    </recommendedName>
</protein>
<dbReference type="PANTHER" id="PTHR14159">
    <property type="entry name" value="ATAXIN-3-RELATED"/>
    <property type="match status" value="1"/>
</dbReference>
<keyword evidence="6 11" id="KW-0378">Hydrolase</keyword>
<feature type="region of interest" description="Disordered" evidence="12">
    <location>
        <begin position="250"/>
        <end position="350"/>
    </location>
</feature>
<dbReference type="PANTHER" id="PTHR14159:SF0">
    <property type="entry name" value="ATAXIN-3-RELATED"/>
    <property type="match status" value="1"/>
</dbReference>
<keyword evidence="7" id="KW-0788">Thiol protease</keyword>
<dbReference type="InterPro" id="IPR003903">
    <property type="entry name" value="UIM_dom"/>
</dbReference>
<dbReference type="InterPro" id="IPR006155">
    <property type="entry name" value="Josephin"/>
</dbReference>
<gene>
    <name evidence="15" type="primary">LOC101856351</name>
</gene>
<comment type="catalytic activity">
    <reaction evidence="1">
        <text>Thiol-dependent hydrolysis of ester, thioester, amide, peptide and isopeptide bonds formed by the C-terminal Gly of ubiquitin (a 76-residue protein attached to proteins as an intracellular targeting signal).</text>
        <dbReference type="EC" id="3.4.19.12"/>
    </reaction>
</comment>
<proteinExistence type="predicted"/>
<feature type="active site" evidence="11">
    <location>
        <position position="14"/>
    </location>
</feature>
<dbReference type="Gene3D" id="3.90.70.40">
    <property type="match status" value="1"/>
</dbReference>
<dbReference type="EC" id="3.4.19.12" evidence="3"/>
<keyword evidence="5" id="KW-0833">Ubl conjugation pathway</keyword>
<evidence type="ECO:0000259" key="13">
    <source>
        <dbReference type="PROSITE" id="PS50957"/>
    </source>
</evidence>
<evidence type="ECO:0000256" key="12">
    <source>
        <dbReference type="SAM" id="MobiDB-lite"/>
    </source>
</evidence>
<feature type="compositionally biased region" description="Polar residues" evidence="12">
    <location>
        <begin position="250"/>
        <end position="262"/>
    </location>
</feature>
<evidence type="ECO:0000256" key="8">
    <source>
        <dbReference type="ARBA" id="ARBA00023015"/>
    </source>
</evidence>
<evidence type="ECO:0000256" key="7">
    <source>
        <dbReference type="ARBA" id="ARBA00022807"/>
    </source>
</evidence>
<evidence type="ECO:0000313" key="14">
    <source>
        <dbReference type="Proteomes" id="UP000694888"/>
    </source>
</evidence>
<dbReference type="InterPro" id="IPR033865">
    <property type="entry name" value="Ataxin-3"/>
</dbReference>
<evidence type="ECO:0000256" key="4">
    <source>
        <dbReference type="ARBA" id="ARBA00022670"/>
    </source>
</evidence>
<keyword evidence="10" id="KW-0539">Nucleus</keyword>
<keyword evidence="14" id="KW-1185">Reference proteome</keyword>
<dbReference type="PROSITE" id="PS50330">
    <property type="entry name" value="UIM"/>
    <property type="match status" value="1"/>
</dbReference>
<evidence type="ECO:0000256" key="1">
    <source>
        <dbReference type="ARBA" id="ARBA00000707"/>
    </source>
</evidence>
<dbReference type="PROSITE" id="PS50957">
    <property type="entry name" value="JOSEPHIN"/>
    <property type="match status" value="1"/>
</dbReference>
<feature type="domain" description="Josephin" evidence="13">
    <location>
        <begin position="1"/>
        <end position="182"/>
    </location>
</feature>
<feature type="active site" evidence="11">
    <location>
        <position position="136"/>
    </location>
</feature>
<dbReference type="Pfam" id="PF02099">
    <property type="entry name" value="Josephin"/>
    <property type="match status" value="1"/>
</dbReference>
<evidence type="ECO:0000256" key="6">
    <source>
        <dbReference type="ARBA" id="ARBA00022801"/>
    </source>
</evidence>
<reference evidence="15" key="1">
    <citation type="submission" date="2025-08" db="UniProtKB">
        <authorList>
            <consortium name="RefSeq"/>
        </authorList>
    </citation>
    <scope>IDENTIFICATION</scope>
</reference>
<keyword evidence="8" id="KW-0805">Transcription regulation</keyword>
<dbReference type="PRINTS" id="PR01233">
    <property type="entry name" value="JOSEPHIN"/>
</dbReference>
<dbReference type="Proteomes" id="UP000694888">
    <property type="component" value="Unplaced"/>
</dbReference>
<organism evidence="14 15">
    <name type="scientific">Aplysia californica</name>
    <name type="common">California sea hare</name>
    <dbReference type="NCBI Taxonomy" id="6500"/>
    <lineage>
        <taxon>Eukaryota</taxon>
        <taxon>Metazoa</taxon>
        <taxon>Spiralia</taxon>
        <taxon>Lophotrochozoa</taxon>
        <taxon>Mollusca</taxon>
        <taxon>Gastropoda</taxon>
        <taxon>Heterobranchia</taxon>
        <taxon>Euthyneura</taxon>
        <taxon>Tectipleura</taxon>
        <taxon>Aplysiida</taxon>
        <taxon>Aplysioidea</taxon>
        <taxon>Aplysiidae</taxon>
        <taxon>Aplysia</taxon>
    </lineage>
</organism>
<evidence type="ECO:0000256" key="3">
    <source>
        <dbReference type="ARBA" id="ARBA00012759"/>
    </source>
</evidence>
<feature type="active site" evidence="11">
    <location>
        <position position="121"/>
    </location>
</feature>